<gene>
    <name evidence="2" type="ORF">P2L57_33395</name>
</gene>
<dbReference type="EMBL" id="JARHTQ010000034">
    <property type="protein sequence ID" value="MDF2260431.1"/>
    <property type="molecule type" value="Genomic_DNA"/>
</dbReference>
<accession>A0ABT5ZA50</accession>
<proteinExistence type="predicted"/>
<organism evidence="2 3">
    <name type="scientific">Streptantibioticus ferralitis</name>
    <dbReference type="NCBI Taxonomy" id="236510"/>
    <lineage>
        <taxon>Bacteria</taxon>
        <taxon>Bacillati</taxon>
        <taxon>Actinomycetota</taxon>
        <taxon>Actinomycetes</taxon>
        <taxon>Kitasatosporales</taxon>
        <taxon>Streptomycetaceae</taxon>
        <taxon>Streptantibioticus</taxon>
    </lineage>
</organism>
<evidence type="ECO:0000313" key="2">
    <source>
        <dbReference type="EMBL" id="MDF2260431.1"/>
    </source>
</evidence>
<sequence length="85" mass="9241">MMGFSCLAALQGAILLIAAKRSDQISSELAQHDFDTDVQAKELLERLTSNFEALSAQHEALHQQIAKINEQLTGETSQQASTLGQ</sequence>
<dbReference type="Proteomes" id="UP001220022">
    <property type="component" value="Unassembled WGS sequence"/>
</dbReference>
<reference evidence="2 3" key="1">
    <citation type="submission" date="2023-03" db="EMBL/GenBank/DDBJ databases">
        <title>Draft genome sequence of type strain Streptomyces ferralitis JCM 14344.</title>
        <authorList>
            <person name="Klaysubun C."/>
            <person name="Duangmal K."/>
        </authorList>
    </citation>
    <scope>NUCLEOTIDE SEQUENCE [LARGE SCALE GENOMIC DNA]</scope>
    <source>
        <strain evidence="2 3">JCM 14344</strain>
    </source>
</reference>
<comment type="caution">
    <text evidence="2">The sequence shown here is derived from an EMBL/GenBank/DDBJ whole genome shotgun (WGS) entry which is preliminary data.</text>
</comment>
<dbReference type="Pfam" id="PF06210">
    <property type="entry name" value="DUF1003"/>
    <property type="match status" value="1"/>
</dbReference>
<keyword evidence="3" id="KW-1185">Reference proteome</keyword>
<dbReference type="InterPro" id="IPR010406">
    <property type="entry name" value="DUF1003"/>
</dbReference>
<protein>
    <submittedName>
        <fullName evidence="2">Uncharacterized protein</fullName>
    </submittedName>
</protein>
<keyword evidence="1" id="KW-0175">Coiled coil</keyword>
<dbReference type="RefSeq" id="WP_275821032.1">
    <property type="nucleotide sequence ID" value="NZ_BAAANM010000033.1"/>
</dbReference>
<evidence type="ECO:0000313" key="3">
    <source>
        <dbReference type="Proteomes" id="UP001220022"/>
    </source>
</evidence>
<name>A0ABT5ZA50_9ACTN</name>
<evidence type="ECO:0000256" key="1">
    <source>
        <dbReference type="SAM" id="Coils"/>
    </source>
</evidence>
<feature type="coiled-coil region" evidence="1">
    <location>
        <begin position="44"/>
        <end position="71"/>
    </location>
</feature>